<evidence type="ECO:0000313" key="2">
    <source>
        <dbReference type="EMBL" id="CAA2993259.1"/>
    </source>
</evidence>
<organism evidence="2 3">
    <name type="scientific">Olea europaea subsp. europaea</name>
    <dbReference type="NCBI Taxonomy" id="158383"/>
    <lineage>
        <taxon>Eukaryota</taxon>
        <taxon>Viridiplantae</taxon>
        <taxon>Streptophyta</taxon>
        <taxon>Embryophyta</taxon>
        <taxon>Tracheophyta</taxon>
        <taxon>Spermatophyta</taxon>
        <taxon>Magnoliopsida</taxon>
        <taxon>eudicotyledons</taxon>
        <taxon>Gunneridae</taxon>
        <taxon>Pentapetalae</taxon>
        <taxon>asterids</taxon>
        <taxon>lamiids</taxon>
        <taxon>Lamiales</taxon>
        <taxon>Oleaceae</taxon>
        <taxon>Oleeae</taxon>
        <taxon>Olea</taxon>
    </lineage>
</organism>
<name>A0A8S0SKW0_OLEEU</name>
<accession>A0A8S0SKW0</accession>
<evidence type="ECO:0000256" key="1">
    <source>
        <dbReference type="SAM" id="SignalP"/>
    </source>
</evidence>
<proteinExistence type="predicted"/>
<feature type="signal peptide" evidence="1">
    <location>
        <begin position="1"/>
        <end position="33"/>
    </location>
</feature>
<comment type="caution">
    <text evidence="2">The sequence shown here is derived from an EMBL/GenBank/DDBJ whole genome shotgun (WGS) entry which is preliminary data.</text>
</comment>
<dbReference type="Proteomes" id="UP000594638">
    <property type="component" value="Unassembled WGS sequence"/>
</dbReference>
<evidence type="ECO:0000313" key="3">
    <source>
        <dbReference type="Proteomes" id="UP000594638"/>
    </source>
</evidence>
<sequence>MKMEFSMRFLAVMSLLLLVSMSTEMGGPPMADAQTPCVIDVCQRACYLLSYNQGCCGVLPNTTYCFCTNEKNCELTTVDVKVGDKTMTVVVSGKKAYIKEPVD</sequence>
<reference evidence="2 3" key="1">
    <citation type="submission" date="2019-12" db="EMBL/GenBank/DDBJ databases">
        <authorList>
            <person name="Alioto T."/>
            <person name="Alioto T."/>
            <person name="Gomez Garrido J."/>
        </authorList>
    </citation>
    <scope>NUCLEOTIDE SEQUENCE [LARGE SCALE GENOMIC DNA]</scope>
</reference>
<protein>
    <submittedName>
        <fullName evidence="2">Uncharacterized protein</fullName>
    </submittedName>
</protein>
<dbReference type="EMBL" id="CACTIH010005447">
    <property type="protein sequence ID" value="CAA2993259.1"/>
    <property type="molecule type" value="Genomic_DNA"/>
</dbReference>
<dbReference type="Gramene" id="OE9A051559T1">
    <property type="protein sequence ID" value="OE9A051559C1"/>
    <property type="gene ID" value="OE9A051559"/>
</dbReference>
<keyword evidence="3" id="KW-1185">Reference proteome</keyword>
<feature type="chain" id="PRO_5035864070" evidence="1">
    <location>
        <begin position="34"/>
        <end position="103"/>
    </location>
</feature>
<gene>
    <name evidence="2" type="ORF">OLEA9_A051559</name>
</gene>
<keyword evidence="1" id="KW-0732">Signal</keyword>
<dbReference type="AlphaFoldDB" id="A0A8S0SKW0"/>